<reference evidence="7" key="1">
    <citation type="submission" date="2023-07" db="EMBL/GenBank/DDBJ databases">
        <title>30 novel species of actinomycetes from the DSMZ collection.</title>
        <authorList>
            <person name="Nouioui I."/>
        </authorList>
    </citation>
    <scope>NUCLEOTIDE SEQUENCE [LARGE SCALE GENOMIC DNA]</scope>
    <source>
        <strain evidence="7">DSM 44918</strain>
    </source>
</reference>
<dbReference type="Pfam" id="PF21597">
    <property type="entry name" value="TetR_C_43"/>
    <property type="match status" value="1"/>
</dbReference>
<dbReference type="InterPro" id="IPR036271">
    <property type="entry name" value="Tet_transcr_reg_TetR-rel_C_sf"/>
</dbReference>
<dbReference type="PRINTS" id="PR00455">
    <property type="entry name" value="HTHTETR"/>
</dbReference>
<organism evidence="6 7">
    <name type="scientific">Streptomyces millisiae</name>
    <dbReference type="NCBI Taxonomy" id="3075542"/>
    <lineage>
        <taxon>Bacteria</taxon>
        <taxon>Bacillati</taxon>
        <taxon>Actinomycetota</taxon>
        <taxon>Actinomycetes</taxon>
        <taxon>Kitasatosporales</taxon>
        <taxon>Streptomycetaceae</taxon>
        <taxon>Streptomyces</taxon>
    </lineage>
</organism>
<evidence type="ECO:0000313" key="7">
    <source>
        <dbReference type="Proteomes" id="UP001183420"/>
    </source>
</evidence>
<dbReference type="PROSITE" id="PS50977">
    <property type="entry name" value="HTH_TETR_2"/>
    <property type="match status" value="1"/>
</dbReference>
<keyword evidence="7" id="KW-1185">Reference proteome</keyword>
<dbReference type="PANTHER" id="PTHR30055">
    <property type="entry name" value="HTH-TYPE TRANSCRIPTIONAL REGULATOR RUTR"/>
    <property type="match status" value="1"/>
</dbReference>
<evidence type="ECO:0000256" key="2">
    <source>
        <dbReference type="ARBA" id="ARBA00023125"/>
    </source>
</evidence>
<keyword evidence="3" id="KW-0804">Transcription</keyword>
<evidence type="ECO:0000313" key="6">
    <source>
        <dbReference type="EMBL" id="MDT0320012.1"/>
    </source>
</evidence>
<feature type="DNA-binding region" description="H-T-H motif" evidence="4">
    <location>
        <begin position="39"/>
        <end position="58"/>
    </location>
</feature>
<dbReference type="InterPro" id="IPR009057">
    <property type="entry name" value="Homeodomain-like_sf"/>
</dbReference>
<dbReference type="Gene3D" id="1.10.357.10">
    <property type="entry name" value="Tetracycline Repressor, domain 2"/>
    <property type="match status" value="1"/>
</dbReference>
<evidence type="ECO:0000256" key="1">
    <source>
        <dbReference type="ARBA" id="ARBA00023015"/>
    </source>
</evidence>
<keyword evidence="1" id="KW-0805">Transcription regulation</keyword>
<dbReference type="RefSeq" id="WP_311599651.1">
    <property type="nucleotide sequence ID" value="NZ_JAVREM010000020.1"/>
</dbReference>
<evidence type="ECO:0000256" key="4">
    <source>
        <dbReference type="PROSITE-ProRule" id="PRU00335"/>
    </source>
</evidence>
<evidence type="ECO:0000259" key="5">
    <source>
        <dbReference type="PROSITE" id="PS50977"/>
    </source>
</evidence>
<protein>
    <submittedName>
        <fullName evidence="6">Helix-turn-helix domain-containing protein</fullName>
    </submittedName>
</protein>
<evidence type="ECO:0000256" key="3">
    <source>
        <dbReference type="ARBA" id="ARBA00023163"/>
    </source>
</evidence>
<dbReference type="EMBL" id="JAVREM010000020">
    <property type="protein sequence ID" value="MDT0320012.1"/>
    <property type="molecule type" value="Genomic_DNA"/>
</dbReference>
<dbReference type="InterPro" id="IPR050109">
    <property type="entry name" value="HTH-type_TetR-like_transc_reg"/>
</dbReference>
<dbReference type="InterPro" id="IPR049445">
    <property type="entry name" value="TetR_SbtR-like_C"/>
</dbReference>
<accession>A0ABU2LQZ7</accession>
<dbReference type="Pfam" id="PF00440">
    <property type="entry name" value="TetR_N"/>
    <property type="match status" value="1"/>
</dbReference>
<dbReference type="SUPFAM" id="SSF48498">
    <property type="entry name" value="Tetracyclin repressor-like, C-terminal domain"/>
    <property type="match status" value="1"/>
</dbReference>
<gene>
    <name evidence="6" type="ORF">RNC47_16885</name>
</gene>
<dbReference type="Proteomes" id="UP001183420">
    <property type="component" value="Unassembled WGS sequence"/>
</dbReference>
<feature type="domain" description="HTH tetR-type" evidence="5">
    <location>
        <begin position="17"/>
        <end position="76"/>
    </location>
</feature>
<dbReference type="PANTHER" id="PTHR30055:SF234">
    <property type="entry name" value="HTH-TYPE TRANSCRIPTIONAL REGULATOR BETI"/>
    <property type="match status" value="1"/>
</dbReference>
<proteinExistence type="predicted"/>
<comment type="caution">
    <text evidence="6">The sequence shown here is derived from an EMBL/GenBank/DDBJ whole genome shotgun (WGS) entry which is preliminary data.</text>
</comment>
<dbReference type="SUPFAM" id="SSF46689">
    <property type="entry name" value="Homeodomain-like"/>
    <property type="match status" value="1"/>
</dbReference>
<keyword evidence="2 4" id="KW-0238">DNA-binding</keyword>
<name>A0ABU2LQZ7_9ACTN</name>
<dbReference type="InterPro" id="IPR001647">
    <property type="entry name" value="HTH_TetR"/>
</dbReference>
<sequence length="213" mass="23283">MSTIATAKAPRLRADAVRNRERILAAARESFVLHGLDAPLDEIARRAGVGNATLYRHFPDRKTLLLHVLLHVKQQLVDRAEAAMAAEDDPFETLSALVLSAARERVGGLCPLIAGSLDREDPRLLESQRQMREITERVIARAHASGQLRGDVGAGDLLIAIGRLTLPLPGTCGGSEDMALRHLQIFLDGLRTPARSVLPGSARHFEDLEDELR</sequence>